<name>A0A5D4MDT2_9BACI</name>
<protein>
    <submittedName>
        <fullName evidence="1">Uncharacterized protein</fullName>
    </submittedName>
</protein>
<dbReference type="Proteomes" id="UP000325182">
    <property type="component" value="Unassembled WGS sequence"/>
</dbReference>
<dbReference type="RefSeq" id="WP_113926955.1">
    <property type="nucleotide sequence ID" value="NZ_VTEG01000004.1"/>
</dbReference>
<evidence type="ECO:0000313" key="1">
    <source>
        <dbReference type="EMBL" id="TYR99781.1"/>
    </source>
</evidence>
<dbReference type="AlphaFoldDB" id="A0A5D4MDT2"/>
<gene>
    <name evidence="1" type="ORF">FZC84_08135</name>
</gene>
<dbReference type="EMBL" id="VTEG01000004">
    <property type="protein sequence ID" value="TYR99781.1"/>
    <property type="molecule type" value="Genomic_DNA"/>
</dbReference>
<proteinExistence type="predicted"/>
<reference evidence="1 2" key="1">
    <citation type="submission" date="2019-08" db="EMBL/GenBank/DDBJ databases">
        <title>Bacillus genomes from the desert of Cuatro Cienegas, Coahuila.</title>
        <authorList>
            <person name="Olmedo-Alvarez G."/>
        </authorList>
    </citation>
    <scope>NUCLEOTIDE SEQUENCE [LARGE SCALE GENOMIC DNA]</scope>
    <source>
        <strain evidence="1 2">CH128b_4D</strain>
    </source>
</reference>
<organism evidence="1 2">
    <name type="scientific">Rossellomorea vietnamensis</name>
    <dbReference type="NCBI Taxonomy" id="218284"/>
    <lineage>
        <taxon>Bacteria</taxon>
        <taxon>Bacillati</taxon>
        <taxon>Bacillota</taxon>
        <taxon>Bacilli</taxon>
        <taxon>Bacillales</taxon>
        <taxon>Bacillaceae</taxon>
        <taxon>Rossellomorea</taxon>
    </lineage>
</organism>
<evidence type="ECO:0000313" key="2">
    <source>
        <dbReference type="Proteomes" id="UP000325182"/>
    </source>
</evidence>
<sequence length="61" mass="7044">MKDQQFVDIALQENHSLAEVLQQIVENKREEIGSHDVTVQEVIPTGEYRYTVILNTIVTPY</sequence>
<accession>A0A5D4MDT2</accession>
<comment type="caution">
    <text evidence="1">The sequence shown here is derived from an EMBL/GenBank/DDBJ whole genome shotgun (WGS) entry which is preliminary data.</text>
</comment>